<dbReference type="Proteomes" id="UP000613030">
    <property type="component" value="Unassembled WGS sequence"/>
</dbReference>
<dbReference type="Gene3D" id="2.30.40.10">
    <property type="entry name" value="Urease, subunit C, domain 1"/>
    <property type="match status" value="1"/>
</dbReference>
<feature type="domain" description="Amidohydrolase 3" evidence="2">
    <location>
        <begin position="74"/>
        <end position="569"/>
    </location>
</feature>
<keyword evidence="1" id="KW-0732">Signal</keyword>
<dbReference type="InterPro" id="IPR032466">
    <property type="entry name" value="Metal_Hydrolase"/>
</dbReference>
<sequence length="571" mass="62264">MSKRLLLLLLPFLSCSFSLAQSTGARKILYNGKIFTANVAQPYADAVGIVGDKIVYVGTIKDVEKHLKGPATRIDLQGKFLMPGLVDSHNHALSGGRSLMAANLGDQPLSVDALIVYAAQTLQSRKGMRGDVLFIEGMHSVTWTQIDALRDVFNKAPYNTQPVVLRGSDGHTAWVNNVMLTRAGIDAAFLKGLSESDLEFFGTTAKGEPNGRISEEGFNTIRKILAPTNIDPYESAVLAVKHLNSLGITAWLDPATGATHQGEQNADLELYRKLSQQKQLTAHVAATVVADGDADVQRQIDVLKKLQQSFKSVNDVSVLGFKIFADGVLEYPTQTAAVSVPYKNSGLTGSLMFDPEKFKTFFIQSDKQGLLVHVHAIGDRAVTETLNAAAAARKANGNSKLAHSITHMQLVVPEDFKRFAALHVLASYQLLWATADIYTVDLVEPYLDAALFSNHYPAKSMMDNGATIAGASDWPVSSANPFEAIYVAETREGKMGVLIAREKMPRIAMLEAYTINAAKVMWRDKTIGSIEPGKQADFVLLDRDVLTVSPQEVKETHVLWTMFGGDVVFRK</sequence>
<reference evidence="3 4" key="1">
    <citation type="submission" date="2021-01" db="EMBL/GenBank/DDBJ databases">
        <title>Chryseolinea sp. Jin1 Genome sequencing and assembly.</title>
        <authorList>
            <person name="Kim I."/>
        </authorList>
    </citation>
    <scope>NUCLEOTIDE SEQUENCE [LARGE SCALE GENOMIC DNA]</scope>
    <source>
        <strain evidence="3 4">Jin1</strain>
    </source>
</reference>
<evidence type="ECO:0000256" key="1">
    <source>
        <dbReference type="SAM" id="SignalP"/>
    </source>
</evidence>
<dbReference type="PANTHER" id="PTHR22642:SF2">
    <property type="entry name" value="PROTEIN LONG AFTER FAR-RED 3"/>
    <property type="match status" value="1"/>
</dbReference>
<feature type="chain" id="PRO_5045244452" evidence="1">
    <location>
        <begin position="21"/>
        <end position="571"/>
    </location>
</feature>
<gene>
    <name evidence="3" type="ORF">JI741_12335</name>
</gene>
<dbReference type="EMBL" id="JAERRB010000003">
    <property type="protein sequence ID" value="MBL0742013.1"/>
    <property type="molecule type" value="Genomic_DNA"/>
</dbReference>
<feature type="signal peptide" evidence="1">
    <location>
        <begin position="1"/>
        <end position="20"/>
    </location>
</feature>
<name>A0ABS1KRS7_9BACT</name>
<dbReference type="InterPro" id="IPR011059">
    <property type="entry name" value="Metal-dep_hydrolase_composite"/>
</dbReference>
<dbReference type="RefSeq" id="WP_202009734.1">
    <property type="nucleotide sequence ID" value="NZ_JAERRB010000003.1"/>
</dbReference>
<dbReference type="PANTHER" id="PTHR22642">
    <property type="entry name" value="IMIDAZOLONEPROPIONASE"/>
    <property type="match status" value="1"/>
</dbReference>
<protein>
    <submittedName>
        <fullName evidence="3">Amidohydrolase</fullName>
    </submittedName>
</protein>
<dbReference type="Pfam" id="PF07969">
    <property type="entry name" value="Amidohydro_3"/>
    <property type="match status" value="1"/>
</dbReference>
<accession>A0ABS1KRS7</accession>
<dbReference type="InterPro" id="IPR033932">
    <property type="entry name" value="YtcJ-like"/>
</dbReference>
<evidence type="ECO:0000313" key="3">
    <source>
        <dbReference type="EMBL" id="MBL0742013.1"/>
    </source>
</evidence>
<dbReference type="InterPro" id="IPR013108">
    <property type="entry name" value="Amidohydro_3"/>
</dbReference>
<dbReference type="Gene3D" id="3.20.20.140">
    <property type="entry name" value="Metal-dependent hydrolases"/>
    <property type="match status" value="1"/>
</dbReference>
<keyword evidence="4" id="KW-1185">Reference proteome</keyword>
<proteinExistence type="predicted"/>
<dbReference type="SUPFAM" id="SSF51556">
    <property type="entry name" value="Metallo-dependent hydrolases"/>
    <property type="match status" value="1"/>
</dbReference>
<dbReference type="SUPFAM" id="SSF51338">
    <property type="entry name" value="Composite domain of metallo-dependent hydrolases"/>
    <property type="match status" value="1"/>
</dbReference>
<evidence type="ECO:0000259" key="2">
    <source>
        <dbReference type="Pfam" id="PF07969"/>
    </source>
</evidence>
<evidence type="ECO:0000313" key="4">
    <source>
        <dbReference type="Proteomes" id="UP000613030"/>
    </source>
</evidence>
<dbReference type="CDD" id="cd01300">
    <property type="entry name" value="YtcJ_like"/>
    <property type="match status" value="1"/>
</dbReference>
<organism evidence="3 4">
    <name type="scientific">Chryseolinea lacunae</name>
    <dbReference type="NCBI Taxonomy" id="2801331"/>
    <lineage>
        <taxon>Bacteria</taxon>
        <taxon>Pseudomonadati</taxon>
        <taxon>Bacteroidota</taxon>
        <taxon>Cytophagia</taxon>
        <taxon>Cytophagales</taxon>
        <taxon>Fulvivirgaceae</taxon>
        <taxon>Chryseolinea</taxon>
    </lineage>
</organism>
<comment type="caution">
    <text evidence="3">The sequence shown here is derived from an EMBL/GenBank/DDBJ whole genome shotgun (WGS) entry which is preliminary data.</text>
</comment>
<dbReference type="Gene3D" id="3.10.310.70">
    <property type="match status" value="1"/>
</dbReference>